<dbReference type="EMBL" id="FSHM01000004">
    <property type="protein sequence ID" value="SIB20158.1"/>
    <property type="molecule type" value="Genomic_DNA"/>
</dbReference>
<evidence type="ECO:0000313" key="1">
    <source>
        <dbReference type="EMBL" id="SIB20158.1"/>
    </source>
</evidence>
<comment type="caution">
    <text evidence="1">The sequence shown here is derived from an EMBL/GenBank/DDBJ whole genome shotgun (WGS) entry which is preliminary data.</text>
</comment>
<dbReference type="Proteomes" id="UP000185210">
    <property type="component" value="Unassembled WGS sequence"/>
</dbReference>
<dbReference type="AlphaFoldDB" id="A0AB38D0Z1"/>
<accession>A0AB38D0Z1</accession>
<evidence type="ECO:0000313" key="2">
    <source>
        <dbReference type="Proteomes" id="UP000185210"/>
    </source>
</evidence>
<sequence>MPSVPREITKKYGVYFSYWGSDETFPVTDWQEDVSNDDTRLGYWDWVAEKMQG</sequence>
<protein>
    <submittedName>
        <fullName evidence="1">Uncharacterized protein</fullName>
    </submittedName>
</protein>
<proteinExistence type="predicted"/>
<reference evidence="1 2" key="1">
    <citation type="submission" date="2016-11" db="EMBL/GenBank/DDBJ databases">
        <authorList>
            <consortium name="Pathogen Informatics"/>
        </authorList>
    </citation>
    <scope>NUCLEOTIDE SEQUENCE [LARGE SCALE GENOMIC DNA]</scope>
    <source>
        <strain evidence="1 2">104</strain>
    </source>
</reference>
<organism evidence="1 2">
    <name type="scientific">Mycobacteroides abscessus subsp. abscessus</name>
    <dbReference type="NCBI Taxonomy" id="1185650"/>
    <lineage>
        <taxon>Bacteria</taxon>
        <taxon>Bacillati</taxon>
        <taxon>Actinomycetota</taxon>
        <taxon>Actinomycetes</taxon>
        <taxon>Mycobacteriales</taxon>
        <taxon>Mycobacteriaceae</taxon>
        <taxon>Mycobacteroides</taxon>
        <taxon>Mycobacteroides abscessus</taxon>
    </lineage>
</organism>
<gene>
    <name evidence="1" type="ORF">SAMEA2070301_03215</name>
</gene>
<name>A0AB38D0Z1_9MYCO</name>